<feature type="domain" description="Aminoglycoside phosphotransferase" evidence="1">
    <location>
        <begin position="22"/>
        <end position="242"/>
    </location>
</feature>
<evidence type="ECO:0000313" key="2">
    <source>
        <dbReference type="EMBL" id="PRX40186.1"/>
    </source>
</evidence>
<dbReference type="SUPFAM" id="SSF56112">
    <property type="entry name" value="Protein kinase-like (PK-like)"/>
    <property type="match status" value="1"/>
</dbReference>
<evidence type="ECO:0000259" key="1">
    <source>
        <dbReference type="Pfam" id="PF01636"/>
    </source>
</evidence>
<dbReference type="InterPro" id="IPR002575">
    <property type="entry name" value="Aminoglycoside_PTrfase"/>
</dbReference>
<dbReference type="EMBL" id="PVNE01000016">
    <property type="protein sequence ID" value="PRX40186.1"/>
    <property type="molecule type" value="Genomic_DNA"/>
</dbReference>
<sequence>MDPKQCLRSIQKAVSAFQIRSFRPICDGWDFFVMEVNGEWMFRFPRHPEGIAQLKREAAFLEKVSPHLPGSVPRYERICWDSDPPFGGYRKVAGHSLSDARNIPPNVSADLGHFLSALHSLPPEEVFPSDSVEQADWVALWQRRVRLWEERVLKELDPFLESAVRGWFRRLLEIMDSSSVRLTPIHGDLSAEHVLIRDGRLSGVIDWGDACWGDPALDFAALCHDMGETLARETARHYTGRQDATFWVRADLYRKLAPLHGMLHALEHGDRRIWESNMRRLRETAV</sequence>
<dbReference type="PANTHER" id="PTHR21310:SF15">
    <property type="entry name" value="AMINOGLYCOSIDE PHOSPHOTRANSFERASE DOMAIN-CONTAINING PROTEIN"/>
    <property type="match status" value="1"/>
</dbReference>
<dbReference type="PANTHER" id="PTHR21310">
    <property type="entry name" value="AMINOGLYCOSIDE PHOSPHOTRANSFERASE-RELATED-RELATED"/>
    <property type="match status" value="1"/>
</dbReference>
<dbReference type="GO" id="GO:0016740">
    <property type="term" value="F:transferase activity"/>
    <property type="evidence" value="ECO:0007669"/>
    <property type="project" value="UniProtKB-KW"/>
</dbReference>
<organism evidence="2 3">
    <name type="scientific">Planifilum fimeticola</name>
    <dbReference type="NCBI Taxonomy" id="201975"/>
    <lineage>
        <taxon>Bacteria</taxon>
        <taxon>Bacillati</taxon>
        <taxon>Bacillota</taxon>
        <taxon>Bacilli</taxon>
        <taxon>Bacillales</taxon>
        <taxon>Thermoactinomycetaceae</taxon>
        <taxon>Planifilum</taxon>
    </lineage>
</organism>
<proteinExistence type="predicted"/>
<dbReference type="Gene3D" id="3.30.200.20">
    <property type="entry name" value="Phosphorylase Kinase, domain 1"/>
    <property type="match status" value="1"/>
</dbReference>
<accession>A0A2T0LDS1</accession>
<dbReference type="AlphaFoldDB" id="A0A2T0LDS1"/>
<name>A0A2T0LDS1_9BACL</name>
<protein>
    <submittedName>
        <fullName evidence="2">Aminoglycoside 2''-phosphotransferase</fullName>
    </submittedName>
</protein>
<evidence type="ECO:0000313" key="3">
    <source>
        <dbReference type="Proteomes" id="UP000237797"/>
    </source>
</evidence>
<dbReference type="Pfam" id="PF01636">
    <property type="entry name" value="APH"/>
    <property type="match status" value="1"/>
</dbReference>
<comment type="caution">
    <text evidence="2">The sequence shown here is derived from an EMBL/GenBank/DDBJ whole genome shotgun (WGS) entry which is preliminary data.</text>
</comment>
<reference evidence="2 3" key="1">
    <citation type="submission" date="2018-03" db="EMBL/GenBank/DDBJ databases">
        <title>Genomic Encyclopedia of Archaeal and Bacterial Type Strains, Phase II (KMG-II): from individual species to whole genera.</title>
        <authorList>
            <person name="Goeker M."/>
        </authorList>
    </citation>
    <scope>NUCLEOTIDE SEQUENCE [LARGE SCALE GENOMIC DNA]</scope>
    <source>
        <strain evidence="2 3">DSM 44946</strain>
    </source>
</reference>
<dbReference type="RefSeq" id="WP_245891480.1">
    <property type="nucleotide sequence ID" value="NZ_PVNE01000016.1"/>
</dbReference>
<dbReference type="Proteomes" id="UP000237797">
    <property type="component" value="Unassembled WGS sequence"/>
</dbReference>
<keyword evidence="2" id="KW-0808">Transferase</keyword>
<dbReference type="Gene3D" id="3.90.1200.10">
    <property type="match status" value="1"/>
</dbReference>
<gene>
    <name evidence="2" type="ORF">CLV97_11669</name>
</gene>
<dbReference type="InterPro" id="IPR051678">
    <property type="entry name" value="AGP_Transferase"/>
</dbReference>
<dbReference type="InterPro" id="IPR011009">
    <property type="entry name" value="Kinase-like_dom_sf"/>
</dbReference>
<keyword evidence="3" id="KW-1185">Reference proteome</keyword>